<comment type="caution">
    <text evidence="1">The sequence shown here is derived from an EMBL/GenBank/DDBJ whole genome shotgun (WGS) entry which is preliminary data.</text>
</comment>
<dbReference type="AlphaFoldDB" id="A0A0F9FHH2"/>
<accession>A0A0F9FHH2</accession>
<reference evidence="1" key="1">
    <citation type="journal article" date="2015" name="Nature">
        <title>Complex archaea that bridge the gap between prokaryotes and eukaryotes.</title>
        <authorList>
            <person name="Spang A."/>
            <person name="Saw J.H."/>
            <person name="Jorgensen S.L."/>
            <person name="Zaremba-Niedzwiedzka K."/>
            <person name="Martijn J."/>
            <person name="Lind A.E."/>
            <person name="van Eijk R."/>
            <person name="Schleper C."/>
            <person name="Guy L."/>
            <person name="Ettema T.J."/>
        </authorList>
    </citation>
    <scope>NUCLEOTIDE SEQUENCE</scope>
</reference>
<gene>
    <name evidence="1" type="ORF">LCGC14_2304240</name>
</gene>
<proteinExistence type="predicted"/>
<evidence type="ECO:0000313" key="1">
    <source>
        <dbReference type="EMBL" id="KKL50562.1"/>
    </source>
</evidence>
<protein>
    <submittedName>
        <fullName evidence="1">Uncharacterized protein</fullName>
    </submittedName>
</protein>
<sequence length="75" mass="8534">MMLRGQDRKEPLWFGRGARNCLAVWPNRYGWYHEIYIGSGKTDEAGPSMTVTDDELDELVLFLQSVRNGTSPENG</sequence>
<dbReference type="EMBL" id="LAZR01032552">
    <property type="protein sequence ID" value="KKL50562.1"/>
    <property type="molecule type" value="Genomic_DNA"/>
</dbReference>
<organism evidence="1">
    <name type="scientific">marine sediment metagenome</name>
    <dbReference type="NCBI Taxonomy" id="412755"/>
    <lineage>
        <taxon>unclassified sequences</taxon>
        <taxon>metagenomes</taxon>
        <taxon>ecological metagenomes</taxon>
    </lineage>
</organism>
<name>A0A0F9FHH2_9ZZZZ</name>